<reference evidence="5" key="1">
    <citation type="submission" date="2022-11" db="UniProtKB">
        <authorList>
            <consortium name="WormBaseParasite"/>
        </authorList>
    </citation>
    <scope>IDENTIFICATION</scope>
</reference>
<accession>A0A914XPV1</accession>
<dbReference type="Proteomes" id="UP000887566">
    <property type="component" value="Unplaced"/>
</dbReference>
<organism evidence="4 5">
    <name type="scientific">Plectus sambesii</name>
    <dbReference type="NCBI Taxonomy" id="2011161"/>
    <lineage>
        <taxon>Eukaryota</taxon>
        <taxon>Metazoa</taxon>
        <taxon>Ecdysozoa</taxon>
        <taxon>Nematoda</taxon>
        <taxon>Chromadorea</taxon>
        <taxon>Plectida</taxon>
        <taxon>Plectina</taxon>
        <taxon>Plectoidea</taxon>
        <taxon>Plectidae</taxon>
        <taxon>Plectus</taxon>
    </lineage>
</organism>
<name>A0A914XPV1_9BILA</name>
<feature type="coiled-coil region" evidence="1">
    <location>
        <begin position="110"/>
        <end position="170"/>
    </location>
</feature>
<evidence type="ECO:0000256" key="1">
    <source>
        <dbReference type="SAM" id="Coils"/>
    </source>
</evidence>
<feature type="compositionally biased region" description="Basic and acidic residues" evidence="2">
    <location>
        <begin position="54"/>
        <end position="64"/>
    </location>
</feature>
<feature type="compositionally biased region" description="Basic and acidic residues" evidence="2">
    <location>
        <begin position="71"/>
        <end position="88"/>
    </location>
</feature>
<evidence type="ECO:0000256" key="3">
    <source>
        <dbReference type="SAM" id="SignalP"/>
    </source>
</evidence>
<keyword evidence="3" id="KW-0732">Signal</keyword>
<sequence>MSPAFTVIALLFIVALVHSAPLTTSNNDHQSVDNVDKDVQSKVLNELKAAIEQKEAPKAVEKSNEATTAKPDTDAKDGNAAKESEKSIAHSSEPAQPSNIAMYIFETGNMDGFERALKELVDEKKMTAQQAAQLQESVLHEVEQMSEASLEALLEQQREAEAEASFQQLAEITGQLQSQAELRERLYDQVVELYGKQLILDDQLSAEALQAFVVALGESAAKGGLNDNIKNDLVDILEAALRDVKTVAEASEQKDDDEAELSKLVNTQ</sequence>
<feature type="chain" id="PRO_5037916699" evidence="3">
    <location>
        <begin position="20"/>
        <end position="268"/>
    </location>
</feature>
<evidence type="ECO:0000313" key="4">
    <source>
        <dbReference type="Proteomes" id="UP000887566"/>
    </source>
</evidence>
<feature type="signal peptide" evidence="3">
    <location>
        <begin position="1"/>
        <end position="19"/>
    </location>
</feature>
<dbReference type="WBParaSite" id="PSAMB.scaffold8969size5533.g32008.t1">
    <property type="protein sequence ID" value="PSAMB.scaffold8969size5533.g32008.t1"/>
    <property type="gene ID" value="PSAMB.scaffold8969size5533.g32008"/>
</dbReference>
<evidence type="ECO:0000256" key="2">
    <source>
        <dbReference type="SAM" id="MobiDB-lite"/>
    </source>
</evidence>
<keyword evidence="1" id="KW-0175">Coiled coil</keyword>
<protein>
    <submittedName>
        <fullName evidence="5">Uncharacterized protein</fullName>
    </submittedName>
</protein>
<feature type="region of interest" description="Disordered" evidence="2">
    <location>
        <begin position="249"/>
        <end position="268"/>
    </location>
</feature>
<feature type="region of interest" description="Disordered" evidence="2">
    <location>
        <begin position="54"/>
        <end position="95"/>
    </location>
</feature>
<keyword evidence="4" id="KW-1185">Reference proteome</keyword>
<dbReference type="AlphaFoldDB" id="A0A914XPV1"/>
<proteinExistence type="predicted"/>
<evidence type="ECO:0000313" key="5">
    <source>
        <dbReference type="WBParaSite" id="PSAMB.scaffold8969size5533.g32008.t1"/>
    </source>
</evidence>